<dbReference type="EMBL" id="SJPO01000003">
    <property type="protein sequence ID" value="TWT77861.1"/>
    <property type="molecule type" value="Genomic_DNA"/>
</dbReference>
<gene>
    <name evidence="6" type="ORF">Pla123a_16590</name>
</gene>
<reference evidence="6 7" key="1">
    <citation type="submission" date="2019-02" db="EMBL/GenBank/DDBJ databases">
        <title>Deep-cultivation of Planctomycetes and their phenomic and genomic characterization uncovers novel biology.</title>
        <authorList>
            <person name="Wiegand S."/>
            <person name="Jogler M."/>
            <person name="Boedeker C."/>
            <person name="Pinto D."/>
            <person name="Vollmers J."/>
            <person name="Rivas-Marin E."/>
            <person name="Kohn T."/>
            <person name="Peeters S.H."/>
            <person name="Heuer A."/>
            <person name="Rast P."/>
            <person name="Oberbeckmann S."/>
            <person name="Bunk B."/>
            <person name="Jeske O."/>
            <person name="Meyerdierks A."/>
            <person name="Storesund J.E."/>
            <person name="Kallscheuer N."/>
            <person name="Luecker S."/>
            <person name="Lage O.M."/>
            <person name="Pohl T."/>
            <person name="Merkel B.J."/>
            <person name="Hornburger P."/>
            <person name="Mueller R.-W."/>
            <person name="Bruemmer F."/>
            <person name="Labrenz M."/>
            <person name="Spormann A.M."/>
            <person name="Op Den Camp H."/>
            <person name="Overmann J."/>
            <person name="Amann R."/>
            <person name="Jetten M.S.M."/>
            <person name="Mascher T."/>
            <person name="Medema M.H."/>
            <person name="Devos D.P."/>
            <person name="Kaster A.-K."/>
            <person name="Ovreas L."/>
            <person name="Rohde M."/>
            <person name="Galperin M.Y."/>
            <person name="Jogler C."/>
        </authorList>
    </citation>
    <scope>NUCLEOTIDE SEQUENCE [LARGE SCALE GENOMIC DNA]</scope>
    <source>
        <strain evidence="6 7">Pla123a</strain>
    </source>
</reference>
<evidence type="ECO:0000256" key="2">
    <source>
        <dbReference type="ARBA" id="ARBA00023277"/>
    </source>
</evidence>
<dbReference type="GO" id="GO:0004553">
    <property type="term" value="F:hydrolase activity, hydrolyzing O-glycosyl compounds"/>
    <property type="evidence" value="ECO:0007669"/>
    <property type="project" value="InterPro"/>
</dbReference>
<sequence precursor="true">MTTLFAGRRCAALLLCLLLCLLSLTTSANAGERWTKERANDWYAKTGWLVGCNFNPSTAMNQLEMWQADTFDPETIDRELGWAEGLGFNSVRVYLHDLCWAEDSEGFCQRIDKFLEIADSHGIGVMFVPLDGVWDPFPQAGKQREPKPHTHNSGWVQSPGAEILRDPARHDELQPYIVGLLTRFKDDKRIHAWDLFNEPDNPNESAYGKVELKNKGEMAMLLLRKAFAWAREVDPSQPLTSAMWYDDWADHDAMKEMDRFMTEHSDIITFHCYDDAATFAQKVERLKRYGRPMLCTEYMARPRESTFEQILPICKRENVGAYNWGFVDGRSQTIYPWDSWNRDYTAEPELWFHDIFRRDGTPYRQGEVELIRKLTGAE</sequence>
<evidence type="ECO:0000256" key="1">
    <source>
        <dbReference type="ARBA" id="ARBA00022801"/>
    </source>
</evidence>
<keyword evidence="7" id="KW-1185">Reference proteome</keyword>
<name>A0A5C5YST2_9BACT</name>
<feature type="domain" description="GH10" evidence="5">
    <location>
        <begin position="151"/>
        <end position="253"/>
    </location>
</feature>
<dbReference type="AlphaFoldDB" id="A0A5C5YST2"/>
<feature type="signal peptide" evidence="4">
    <location>
        <begin position="1"/>
        <end position="30"/>
    </location>
</feature>
<protein>
    <submittedName>
        <fullName evidence="6">Sugar-binding cellulase-like protein</fullName>
    </submittedName>
</protein>
<evidence type="ECO:0000313" key="7">
    <source>
        <dbReference type="Proteomes" id="UP000318478"/>
    </source>
</evidence>
<keyword evidence="1" id="KW-0378">Hydrolase</keyword>
<proteinExistence type="predicted"/>
<organism evidence="6 7">
    <name type="scientific">Posidoniimonas polymericola</name>
    <dbReference type="NCBI Taxonomy" id="2528002"/>
    <lineage>
        <taxon>Bacteria</taxon>
        <taxon>Pseudomonadati</taxon>
        <taxon>Planctomycetota</taxon>
        <taxon>Planctomycetia</taxon>
        <taxon>Pirellulales</taxon>
        <taxon>Lacipirellulaceae</taxon>
        <taxon>Posidoniimonas</taxon>
    </lineage>
</organism>
<keyword evidence="4" id="KW-0732">Signal</keyword>
<dbReference type="GO" id="GO:0000272">
    <property type="term" value="P:polysaccharide catabolic process"/>
    <property type="evidence" value="ECO:0007669"/>
    <property type="project" value="UniProtKB-KW"/>
</dbReference>
<evidence type="ECO:0000259" key="5">
    <source>
        <dbReference type="Pfam" id="PF00331"/>
    </source>
</evidence>
<dbReference type="InterPro" id="IPR017853">
    <property type="entry name" value="GH"/>
</dbReference>
<keyword evidence="3" id="KW-0624">Polysaccharide degradation</keyword>
<dbReference type="SUPFAM" id="SSF51445">
    <property type="entry name" value="(Trans)glycosidases"/>
    <property type="match status" value="1"/>
</dbReference>
<comment type="caution">
    <text evidence="6">The sequence shown here is derived from an EMBL/GenBank/DDBJ whole genome shotgun (WGS) entry which is preliminary data.</text>
</comment>
<feature type="chain" id="PRO_5022752042" evidence="4">
    <location>
        <begin position="31"/>
        <end position="378"/>
    </location>
</feature>
<dbReference type="InterPro" id="IPR001000">
    <property type="entry name" value="GH10_dom"/>
</dbReference>
<evidence type="ECO:0000313" key="6">
    <source>
        <dbReference type="EMBL" id="TWT77861.1"/>
    </source>
</evidence>
<dbReference type="Pfam" id="PF00331">
    <property type="entry name" value="Glyco_hydro_10"/>
    <property type="match status" value="1"/>
</dbReference>
<dbReference type="OrthoDB" id="9774262at2"/>
<dbReference type="Gene3D" id="3.20.20.80">
    <property type="entry name" value="Glycosidases"/>
    <property type="match status" value="1"/>
</dbReference>
<evidence type="ECO:0000256" key="3">
    <source>
        <dbReference type="ARBA" id="ARBA00023326"/>
    </source>
</evidence>
<accession>A0A5C5YST2</accession>
<dbReference type="Proteomes" id="UP000318478">
    <property type="component" value="Unassembled WGS sequence"/>
</dbReference>
<dbReference type="RefSeq" id="WP_146585746.1">
    <property type="nucleotide sequence ID" value="NZ_SJPO01000003.1"/>
</dbReference>
<keyword evidence="2" id="KW-0119">Carbohydrate metabolism</keyword>
<evidence type="ECO:0000256" key="4">
    <source>
        <dbReference type="SAM" id="SignalP"/>
    </source>
</evidence>